<evidence type="ECO:0000313" key="2">
    <source>
        <dbReference type="Proteomes" id="UP000005522"/>
    </source>
</evidence>
<dbReference type="HOGENOM" id="CLU_3283293_0_0_6"/>
<reference evidence="1 2" key="1">
    <citation type="journal article" date="2009" name="J. Bacteriol.">
        <title>Draft genome sequence of the extremely acidophilic bacterium Acidithiobacillus caldus ATCC 51756 reveals metabolic versatility in the genus Acidithiobacillus.</title>
        <authorList>
            <person name="Valdes J."/>
            <person name="Quatrini R."/>
            <person name="Hallberg K."/>
            <person name="Dopson M."/>
            <person name="Valenzuela P.D."/>
            <person name="Holmes D.S."/>
        </authorList>
    </citation>
    <scope>NUCLEOTIDE SEQUENCE [LARGE SCALE GENOMIC DNA]</scope>
    <source>
        <strain evidence="2">ATCC 51756 / DSM 8584 / KU</strain>
    </source>
</reference>
<organism evidence="1 2">
    <name type="scientific">Acidithiobacillus caldus (strain ATCC 51756 / DSM 8584 / KU)</name>
    <dbReference type="NCBI Taxonomy" id="637389"/>
    <lineage>
        <taxon>Bacteria</taxon>
        <taxon>Pseudomonadati</taxon>
        <taxon>Pseudomonadota</taxon>
        <taxon>Acidithiobacillia</taxon>
        <taxon>Acidithiobacillales</taxon>
        <taxon>Acidithiobacillaceae</taxon>
        <taxon>Acidithiobacillus</taxon>
    </lineage>
</organism>
<dbReference type="EMBL" id="CP005986">
    <property type="protein sequence ID" value="AIA55460.1"/>
    <property type="molecule type" value="Genomic_DNA"/>
</dbReference>
<accession>A0A059ZV08</accession>
<dbReference type="AlphaFoldDB" id="A0A059ZV08"/>
<dbReference type="KEGG" id="acz:Acaty_c1596"/>
<proteinExistence type="predicted"/>
<gene>
    <name evidence="1" type="ORF">Acaty_c1596</name>
</gene>
<protein>
    <submittedName>
        <fullName evidence="1">Uncharacterized protein</fullName>
    </submittedName>
</protein>
<name>A0A059ZV08_ACICK</name>
<evidence type="ECO:0000313" key="1">
    <source>
        <dbReference type="EMBL" id="AIA55460.1"/>
    </source>
</evidence>
<sequence length="40" mass="4996">MYFRELHHVRGHARVIELIREGHQWTLYHPHRQRLSNSAY</sequence>
<dbReference type="Proteomes" id="UP000005522">
    <property type="component" value="Chromosome"/>
</dbReference>